<organism evidence="4">
    <name type="scientific">Anguillid herpesvirus 1</name>
    <dbReference type="NCBI Taxonomy" id="150286"/>
    <lineage>
        <taxon>Viruses</taxon>
        <taxon>Duplodnaviria</taxon>
        <taxon>Heunggongvirae</taxon>
        <taxon>Peploviricota</taxon>
        <taxon>Herviviricetes</taxon>
        <taxon>Herpesvirales</taxon>
        <taxon>Alloherpesviridae</taxon>
        <taxon>Cyvirus</taxon>
        <taxon>Cyvirus anguillidallo1</taxon>
    </lineage>
</organism>
<proteinExistence type="predicted"/>
<evidence type="ECO:0000313" key="3">
    <source>
        <dbReference type="EMBL" id="QRM16991.1"/>
    </source>
</evidence>
<protein>
    <submittedName>
        <fullName evidence="4">Protein ORF45</fullName>
    </submittedName>
</protein>
<dbReference type="EMBL" id="MW580854">
    <property type="protein sequence ID" value="QRM16991.1"/>
    <property type="molecule type" value="Genomic_DNA"/>
</dbReference>
<dbReference type="EMBL" id="MW580855">
    <property type="protein sequence ID" value="QRM17122.1"/>
    <property type="molecule type" value="Genomic_DNA"/>
</dbReference>
<name>A0A1J0REK3_9VIRU</name>
<gene>
    <name evidence="4" type="primary">ORF45</name>
</gene>
<accession>A0A1J0REK3</accession>
<feature type="coiled-coil region" evidence="1">
    <location>
        <begin position="1102"/>
        <end position="1129"/>
    </location>
</feature>
<evidence type="ECO:0000256" key="1">
    <source>
        <dbReference type="SAM" id="Coils"/>
    </source>
</evidence>
<evidence type="ECO:0000313" key="2">
    <source>
        <dbReference type="EMBL" id="QRM16468.1"/>
    </source>
</evidence>
<reference evidence="4" key="1">
    <citation type="journal article" date="2021" name="Microorganisms">
        <title>Genomes of Anguillid Herpesvirus 1 Strains Reveal Evolutionary Disparities and Low Genetic Diversity in the Genus Cyprinivirus.</title>
        <authorList>
            <person name="Donohoe O."/>
            <person name="Zhang H."/>
            <person name="Delrez N."/>
            <person name="Gao Y."/>
            <person name="Suarez N.M."/>
            <person name="Davison A.J."/>
            <person name="Vanderplasschen A."/>
        </authorList>
    </citation>
    <scope>NUCLEOTIDE SEQUENCE</scope>
    <source>
        <strain evidence="2">DK-2008-50-66-1</strain>
        <strain evidence="3">HVA 486123</strain>
        <strain evidence="4">UK N080</strain>
    </source>
</reference>
<keyword evidence="1" id="KW-0175">Coiled coil</keyword>
<reference evidence="4" key="2">
    <citation type="submission" date="2021-02" db="EMBL/GenBank/DDBJ databases">
        <authorList>
            <person name="Vanderplasschen A.F.C."/>
            <person name="Davison A.J."/>
        </authorList>
    </citation>
    <scope>NUCLEOTIDE SEQUENCE</scope>
    <source>
        <strain evidence="2">DK-2008-50-66-1</strain>
        <strain evidence="3">HVA 486123</strain>
        <strain evidence="4">UK N080</strain>
    </source>
</reference>
<evidence type="ECO:0000313" key="4">
    <source>
        <dbReference type="EMBL" id="QRM17122.1"/>
    </source>
</evidence>
<dbReference type="EMBL" id="MW580850">
    <property type="protein sequence ID" value="QRM16468.1"/>
    <property type="molecule type" value="Genomic_DNA"/>
</dbReference>
<sequence length="1137" mass="126641">MKRTASFLTEECPPPKKSLLSALFNDLCNGTKTTSLPPALKMVELEAMFYDESSTQTSVIKDETDTFRAACSLGAVGPISAVEPPRLLPASEGPNRSSVILKNHLAWIKAQKGPAKPPCVYFLGIQTKKRMGRSLPKVVYADHSSFVGSASDLGPTKNIICKTDVKIFFEAFLFPDRLEYTTNIQTDKLKTLSLDKLECSPDQDKIFLTMIETVNSFRAAAYYGGSTETVSCVIAFVAAYSQNCVQAGPEHIRITDMEKKTRKFNFTFYIAPMQTQFSDQQVWQSTMCVMKTDVTNYAAPIKPRERFACHVTQQNSCAPISEGREKRLTIEHFFLGADDAGWRSFVTQDTKLALYYETLYNPETVITWVINWAFHTMGPGFPSLFHQYFDEQPNRGWCYTDPAGSKWILEACDIVDPGETDLMVDLTRTEPYEPDGVKPFGWQTVKDDVLDKFNVPHRVAFDNTAAWPENCTNQAVDPAAQGLAPLTDLHTIHVVSTEAHQISAFIGADRPPQKLKDKKQVEPAISLTQACSNFVDKFYGQVFTNINGVPASEDQLGKFFNRGTDFSVLTKSKELTFLRVPLLLDLTSFDHKVADDLPEGSIAADNVGVAYVSVRVKLDQILGRMAYLADNVHNKTLSASYMTTLCKAAAELTDRVDADRTLTTLFTKCYGFCQSLTYRMLPLSYGVSIDTLLSRAHHQVDAFQANWAFLNAPELKAACGLGGVDEGPRIDPGFKPTSLGPSRVHGNKTPIGHDLFAFHGPTSQVYTTYNANLVSDKLKNGESRQPSDTTLLLSQAHVYYWCRNPTGNAAKVLGTKSLMAVVYQQAEDPSIPNTFTGEFLRPNGAVDRYQVYGQTYFSTRTLNHKVGVLPHLGPGVLKDLTLEDGVDLMALIQPAPPNKDKLKQFNMILYNKDVDDGVGTGPIVYFAQFSTSNNHANYCESRSKRTKKKQESLIRPKSTHTNSPTTFFCMLNTSRRSFLSLSKLHNGHEAEVHQSLYGIKNLSKKYTKNERWYIGHTLKKGRATLDDLTGTEKVLKAVIWLMYTVVPAFKRHVDGTKYFSRVNLFNSKSVQQQSSPADVCSICANTLNDRSCPGIQGPAFSIKEENSAYTELKNQYESLQKEYELLKSSCSVNVLNG</sequence>